<accession>A0A9P8L3S3</accession>
<reference evidence="8" key="1">
    <citation type="submission" date="2021-03" db="EMBL/GenBank/DDBJ databases">
        <title>Comparative genomics and phylogenomic investigation of the class Geoglossomycetes provide insights into ecological specialization and systematics.</title>
        <authorList>
            <person name="Melie T."/>
            <person name="Pirro S."/>
            <person name="Miller A.N."/>
            <person name="Quandt A."/>
        </authorList>
    </citation>
    <scope>NUCLEOTIDE SEQUENCE</scope>
    <source>
        <strain evidence="8">GBOQ0MN5Z8</strain>
    </source>
</reference>
<evidence type="ECO:0000256" key="1">
    <source>
        <dbReference type="ARBA" id="ARBA00004370"/>
    </source>
</evidence>
<dbReference type="Pfam" id="PF04488">
    <property type="entry name" value="Gly_transf_sug"/>
    <property type="match status" value="1"/>
</dbReference>
<keyword evidence="9" id="KW-1185">Reference proteome</keyword>
<dbReference type="GO" id="GO:0000030">
    <property type="term" value="F:mannosyltransferase activity"/>
    <property type="evidence" value="ECO:0007669"/>
    <property type="project" value="TreeGrafter"/>
</dbReference>
<comment type="similarity">
    <text evidence="2">Belongs to the glycosyltransferase 32 family.</text>
</comment>
<dbReference type="GO" id="GO:0016020">
    <property type="term" value="C:membrane"/>
    <property type="evidence" value="ECO:0007669"/>
    <property type="project" value="UniProtKB-SubCell"/>
</dbReference>
<proteinExistence type="inferred from homology"/>
<evidence type="ECO:0000313" key="9">
    <source>
        <dbReference type="Proteomes" id="UP000698800"/>
    </source>
</evidence>
<dbReference type="InterPro" id="IPR029044">
    <property type="entry name" value="Nucleotide-diphossugar_trans"/>
</dbReference>
<keyword evidence="5 7" id="KW-1133">Transmembrane helix</keyword>
<dbReference type="Gene3D" id="3.90.550.20">
    <property type="match status" value="1"/>
</dbReference>
<dbReference type="AlphaFoldDB" id="A0A9P8L3S3"/>
<comment type="caution">
    <text evidence="8">The sequence shown here is derived from an EMBL/GenBank/DDBJ whole genome shotgun (WGS) entry which is preliminary data.</text>
</comment>
<evidence type="ECO:0000256" key="6">
    <source>
        <dbReference type="ARBA" id="ARBA00023136"/>
    </source>
</evidence>
<evidence type="ECO:0000256" key="4">
    <source>
        <dbReference type="ARBA" id="ARBA00022692"/>
    </source>
</evidence>
<dbReference type="PANTHER" id="PTHR32385:SF20">
    <property type="entry name" value="MANNOSYL PHOSPHORYLINOSITOL CERAMIDE SYNTHASE CSH1-RELATED"/>
    <property type="match status" value="1"/>
</dbReference>
<evidence type="ECO:0000313" key="8">
    <source>
        <dbReference type="EMBL" id="KAH0538829.1"/>
    </source>
</evidence>
<protein>
    <recommendedName>
        <fullName evidence="10">Mannosyl phosphorylinositol ceramide synthase SUR1</fullName>
    </recommendedName>
</protein>
<dbReference type="GO" id="GO:0051999">
    <property type="term" value="P:mannosyl-inositol phosphorylceramide biosynthetic process"/>
    <property type="evidence" value="ECO:0007669"/>
    <property type="project" value="TreeGrafter"/>
</dbReference>
<dbReference type="InterPro" id="IPR051706">
    <property type="entry name" value="Glycosyltransferase_domain"/>
</dbReference>
<comment type="subcellular location">
    <subcellularLocation>
        <location evidence="1">Membrane</location>
    </subcellularLocation>
</comment>
<keyword evidence="3" id="KW-0808">Transferase</keyword>
<dbReference type="OrthoDB" id="3647at2759"/>
<evidence type="ECO:0000256" key="5">
    <source>
        <dbReference type="ARBA" id="ARBA00022989"/>
    </source>
</evidence>
<keyword evidence="6 7" id="KW-0472">Membrane</keyword>
<dbReference type="PANTHER" id="PTHR32385">
    <property type="entry name" value="MANNOSYL PHOSPHORYLINOSITOL CERAMIDE SYNTHASE"/>
    <property type="match status" value="1"/>
</dbReference>
<gene>
    <name evidence="8" type="ORF">FGG08_004605</name>
</gene>
<name>A0A9P8L3S3_9PEZI</name>
<evidence type="ECO:0000256" key="3">
    <source>
        <dbReference type="ARBA" id="ARBA00022679"/>
    </source>
</evidence>
<sequence>MRKRKPRTTLLLLLLLLAAAAAILLLLLLALRFSGIATLASLLFEDGSRDLVRRGELERLRRDGAEARIPRVIHQTFASEEVGGRWGSAQATCLELHRGWEYMLWTDAKARYFIEKEYNWFLETYDSYPYMIQRADVIRYFVLAHYGGFYIDLDEGCMLPLDPLLPLPAFLRLTTPTGISNDIMGSAPSHPFFLHVIRSLQAYARNWYVPYITVMYTTGPLFLSVMWKEYMMRGDLREDLRGGGELRVLGVVEGTLGEGKWGFWMHAQGGGSSWHLGDARMGDHWILVTILGILLTAIFLHSFYRIYIRLFFYMPARNYRKTVARSPDLGWLSPQQFKLMNIFSSLWSSSKSYERLEERVE</sequence>
<evidence type="ECO:0000256" key="7">
    <source>
        <dbReference type="SAM" id="Phobius"/>
    </source>
</evidence>
<keyword evidence="4 7" id="KW-0812">Transmembrane</keyword>
<organism evidence="8 9">
    <name type="scientific">Glutinoglossum americanum</name>
    <dbReference type="NCBI Taxonomy" id="1670608"/>
    <lineage>
        <taxon>Eukaryota</taxon>
        <taxon>Fungi</taxon>
        <taxon>Dikarya</taxon>
        <taxon>Ascomycota</taxon>
        <taxon>Pezizomycotina</taxon>
        <taxon>Geoglossomycetes</taxon>
        <taxon>Geoglossales</taxon>
        <taxon>Geoglossaceae</taxon>
        <taxon>Glutinoglossum</taxon>
    </lineage>
</organism>
<dbReference type="EMBL" id="JAGHQL010000095">
    <property type="protein sequence ID" value="KAH0538829.1"/>
    <property type="molecule type" value="Genomic_DNA"/>
</dbReference>
<feature type="transmembrane region" description="Helical" evidence="7">
    <location>
        <begin position="207"/>
        <end position="227"/>
    </location>
</feature>
<dbReference type="InterPro" id="IPR007577">
    <property type="entry name" value="GlycoTrfase_DXD_sugar-bd_CS"/>
</dbReference>
<evidence type="ECO:0000256" key="2">
    <source>
        <dbReference type="ARBA" id="ARBA00009003"/>
    </source>
</evidence>
<dbReference type="Proteomes" id="UP000698800">
    <property type="component" value="Unassembled WGS sequence"/>
</dbReference>
<dbReference type="SUPFAM" id="SSF53448">
    <property type="entry name" value="Nucleotide-diphospho-sugar transferases"/>
    <property type="match status" value="1"/>
</dbReference>
<feature type="transmembrane region" description="Helical" evidence="7">
    <location>
        <begin position="285"/>
        <end position="304"/>
    </location>
</feature>
<evidence type="ECO:0008006" key="10">
    <source>
        <dbReference type="Google" id="ProtNLM"/>
    </source>
</evidence>